<feature type="transmembrane region" description="Helical" evidence="2">
    <location>
        <begin position="368"/>
        <end position="390"/>
    </location>
</feature>
<name>A0A8J6JE68_9FIRM</name>
<feature type="transmembrane region" description="Helical" evidence="2">
    <location>
        <begin position="291"/>
        <end position="311"/>
    </location>
</feature>
<comment type="caution">
    <text evidence="3">The sequence shown here is derived from an EMBL/GenBank/DDBJ whole genome shotgun (WGS) entry which is preliminary data.</text>
</comment>
<feature type="transmembrane region" description="Helical" evidence="2">
    <location>
        <begin position="267"/>
        <end position="285"/>
    </location>
</feature>
<protein>
    <submittedName>
        <fullName evidence="3">Uncharacterized protein</fullName>
    </submittedName>
</protein>
<feature type="transmembrane region" description="Helical" evidence="2">
    <location>
        <begin position="669"/>
        <end position="688"/>
    </location>
</feature>
<accession>A0A8J6JE68</accession>
<feature type="region of interest" description="Disordered" evidence="1">
    <location>
        <begin position="150"/>
        <end position="183"/>
    </location>
</feature>
<keyword evidence="2" id="KW-1133">Transmembrane helix</keyword>
<keyword evidence="4" id="KW-1185">Reference proteome</keyword>
<feature type="transmembrane region" description="Helical" evidence="2">
    <location>
        <begin position="700"/>
        <end position="718"/>
    </location>
</feature>
<dbReference type="EMBL" id="JACOPP010000015">
    <property type="protein sequence ID" value="MBC5734288.1"/>
    <property type="molecule type" value="Genomic_DNA"/>
</dbReference>
<feature type="compositionally biased region" description="Basic and acidic residues" evidence="1">
    <location>
        <begin position="1"/>
        <end position="10"/>
    </location>
</feature>
<evidence type="ECO:0000256" key="1">
    <source>
        <dbReference type="SAM" id="MobiDB-lite"/>
    </source>
</evidence>
<feature type="compositionally biased region" description="Low complexity" evidence="1">
    <location>
        <begin position="95"/>
        <end position="110"/>
    </location>
</feature>
<dbReference type="AlphaFoldDB" id="A0A8J6JE68"/>
<sequence length="721" mass="77283">MAKDRDDELNKGPSSGEETFSLEEIMAEFGAGRGKRPVGDDTIPFPTVPSAASPAPTGRRPGKVVSFPGAPAPAPAPPEEKVVKFPAAAPPPEEPAGAEAPPGAEVPAPASDNPIAEGLNRLMQKADDYAGHMFEEEGAEQDEAVRRAERYIPGTDEEAPEQARRERRKRRAPPPAPDLPPADLARRYHKGLKSLRVRSVLAFLLCLPMLYLTLAPLFPLPLPAPLTPRLQTLALAGLLVLVLLLGVDVLARGLFRLFRLELGMDTLLVFSCAATLADALTLPQLDPRDGQLPYCAAAALAVAFLLRGTWLKRRGQRLACRTAASASEPYLVTLDEGKWNGRDTYSKWSGAPIGFGRQMQAADGAERIFHRFCPLLFVACLVLSLVASVGMGAPERLLWCLSATLASASSFSGALCFGTPWHKLSRRLSKSGAAIAGWDAVTSTGAGSGILLTDADLFPPGCVSLNGIKVFGDFSVDKVVSATATLIRDSGSGLDKIFHDLLRSQGCVYRRAQDLCCYEGGAGALIRGEQVLVGSSAFMHLMDVELPQGLNVKNAVFCALDGELAGIFALNYSLHGLIEPSLNALIRNRITPVLATRDFNLIPAMLRQRFKLPVEKMEFPAVERRRELSGAEQSHSDILTAVLCREGLGPYSEAVVGAARLRRAVRCSAVLACVGAAVGVLLAFYLTSVGAYSSLSPSNLLVFLFMWLVPTPLISGWVDRY</sequence>
<gene>
    <name evidence="3" type="ORF">H8S57_11190</name>
</gene>
<feature type="transmembrane region" description="Helical" evidence="2">
    <location>
        <begin position="234"/>
        <end position="255"/>
    </location>
</feature>
<keyword evidence="2" id="KW-0472">Membrane</keyword>
<organism evidence="3 4">
    <name type="scientific">Lawsonibacter hominis</name>
    <dbReference type="NCBI Taxonomy" id="2763053"/>
    <lineage>
        <taxon>Bacteria</taxon>
        <taxon>Bacillati</taxon>
        <taxon>Bacillota</taxon>
        <taxon>Clostridia</taxon>
        <taxon>Eubacteriales</taxon>
        <taxon>Oscillospiraceae</taxon>
        <taxon>Lawsonibacter</taxon>
    </lineage>
</organism>
<proteinExistence type="predicted"/>
<reference evidence="3" key="1">
    <citation type="submission" date="2020-08" db="EMBL/GenBank/DDBJ databases">
        <title>Genome public.</title>
        <authorList>
            <person name="Liu C."/>
            <person name="Sun Q."/>
        </authorList>
    </citation>
    <scope>NUCLEOTIDE SEQUENCE</scope>
    <source>
        <strain evidence="3">NSJ-51</strain>
    </source>
</reference>
<feature type="region of interest" description="Disordered" evidence="1">
    <location>
        <begin position="1"/>
        <end position="115"/>
    </location>
</feature>
<evidence type="ECO:0000313" key="4">
    <source>
        <dbReference type="Proteomes" id="UP000661435"/>
    </source>
</evidence>
<dbReference type="RefSeq" id="WP_186908176.1">
    <property type="nucleotide sequence ID" value="NZ_JACOPP010000015.1"/>
</dbReference>
<evidence type="ECO:0000313" key="3">
    <source>
        <dbReference type="EMBL" id="MBC5734288.1"/>
    </source>
</evidence>
<feature type="transmembrane region" description="Helical" evidence="2">
    <location>
        <begin position="396"/>
        <end position="417"/>
    </location>
</feature>
<dbReference type="Proteomes" id="UP000661435">
    <property type="component" value="Unassembled WGS sequence"/>
</dbReference>
<feature type="transmembrane region" description="Helical" evidence="2">
    <location>
        <begin position="195"/>
        <end position="214"/>
    </location>
</feature>
<keyword evidence="2" id="KW-0812">Transmembrane</keyword>
<evidence type="ECO:0000256" key="2">
    <source>
        <dbReference type="SAM" id="Phobius"/>
    </source>
</evidence>